<feature type="domain" description="Protein kinase" evidence="6">
    <location>
        <begin position="46"/>
        <end position="424"/>
    </location>
</feature>
<keyword evidence="2" id="KW-0808">Transferase</keyword>
<evidence type="ECO:0000256" key="5">
    <source>
        <dbReference type="ARBA" id="ARBA00022840"/>
    </source>
</evidence>
<evidence type="ECO:0000256" key="3">
    <source>
        <dbReference type="ARBA" id="ARBA00022741"/>
    </source>
</evidence>
<accession>A0A167S3E2</accession>
<dbReference type="GO" id="GO:0005524">
    <property type="term" value="F:ATP binding"/>
    <property type="evidence" value="ECO:0007669"/>
    <property type="project" value="UniProtKB-KW"/>
</dbReference>
<dbReference type="Proteomes" id="UP000076874">
    <property type="component" value="Unassembled WGS sequence"/>
</dbReference>
<dbReference type="GO" id="GO:0004674">
    <property type="term" value="F:protein serine/threonine kinase activity"/>
    <property type="evidence" value="ECO:0007669"/>
    <property type="project" value="UniProtKB-KW"/>
</dbReference>
<dbReference type="InterPro" id="IPR051175">
    <property type="entry name" value="CLK_kinases"/>
</dbReference>
<dbReference type="SMART" id="SM00220">
    <property type="entry name" value="S_TKc"/>
    <property type="match status" value="1"/>
</dbReference>
<sequence>MENKRHMLLGLYAEAQFILPHEDLDRYKPGGFHPVNLGDTLCDGRYTIRHKLGYGGYSIVWLARDNAAGKWVSIKVKTAASSTERLDDDPEIDVLKRLDKLYADSPRQIPRPSVQLLDCFHEKGPNGTHNCLVTELLGPSLSNILECYDYRHDTFRPDTILRSTCQLLEALAFFHQEGVVHGDVSNSNVAFTCKNAVESEEDLFDALGEPATAEYTDSEIPWWPELPRHLVQVTGWPGWYESCDGDVRLIDVGASFPADGTVAKISQPRNVRSPETFFIKSFDYRHDLWRAGCVIYSTYYQEPPFISFREKDDIFIRRLVMKLGPLPDEWQGVWEELQKQNPYAAHDALLVPPAPITETFEPRRSAIISSCEDEDGEYERDEHTDYDCNALASLLWVIKNLLEYRPEKRPSAQEVAAYVRSKWIDFRKESEAMSPTQDS</sequence>
<dbReference type="GO" id="GO:0005634">
    <property type="term" value="C:nucleus"/>
    <property type="evidence" value="ECO:0007669"/>
    <property type="project" value="TreeGrafter"/>
</dbReference>
<dbReference type="OrthoDB" id="5979581at2759"/>
<dbReference type="EMBL" id="AZHD01000011">
    <property type="protein sequence ID" value="OAA59190.1"/>
    <property type="molecule type" value="Genomic_DNA"/>
</dbReference>
<organism evidence="7 8">
    <name type="scientific">Niveomyces insectorum RCEF 264</name>
    <dbReference type="NCBI Taxonomy" id="1081102"/>
    <lineage>
        <taxon>Eukaryota</taxon>
        <taxon>Fungi</taxon>
        <taxon>Dikarya</taxon>
        <taxon>Ascomycota</taxon>
        <taxon>Pezizomycotina</taxon>
        <taxon>Sordariomycetes</taxon>
        <taxon>Hypocreomycetidae</taxon>
        <taxon>Hypocreales</taxon>
        <taxon>Cordycipitaceae</taxon>
        <taxon>Niveomyces</taxon>
    </lineage>
</organism>
<evidence type="ECO:0000256" key="2">
    <source>
        <dbReference type="ARBA" id="ARBA00022679"/>
    </source>
</evidence>
<dbReference type="AlphaFoldDB" id="A0A167S3E2"/>
<dbReference type="STRING" id="1081102.A0A167S3E2"/>
<dbReference type="Gene3D" id="3.30.200.20">
    <property type="entry name" value="Phosphorylase Kinase, domain 1"/>
    <property type="match status" value="1"/>
</dbReference>
<dbReference type="PANTHER" id="PTHR45646:SF11">
    <property type="entry name" value="SERINE_THREONINE-PROTEIN KINASE DOA"/>
    <property type="match status" value="1"/>
</dbReference>
<dbReference type="Gene3D" id="1.10.510.10">
    <property type="entry name" value="Transferase(Phosphotransferase) domain 1"/>
    <property type="match status" value="1"/>
</dbReference>
<keyword evidence="1" id="KW-0723">Serine/threonine-protein kinase</keyword>
<evidence type="ECO:0000256" key="4">
    <source>
        <dbReference type="ARBA" id="ARBA00022777"/>
    </source>
</evidence>
<dbReference type="InterPro" id="IPR011009">
    <property type="entry name" value="Kinase-like_dom_sf"/>
</dbReference>
<evidence type="ECO:0000256" key="1">
    <source>
        <dbReference type="ARBA" id="ARBA00022527"/>
    </source>
</evidence>
<comment type="caution">
    <text evidence="7">The sequence shown here is derived from an EMBL/GenBank/DDBJ whole genome shotgun (WGS) entry which is preliminary data.</text>
</comment>
<name>A0A167S3E2_9HYPO</name>
<keyword evidence="5" id="KW-0067">ATP-binding</keyword>
<keyword evidence="8" id="KW-1185">Reference proteome</keyword>
<dbReference type="GO" id="GO:0043484">
    <property type="term" value="P:regulation of RNA splicing"/>
    <property type="evidence" value="ECO:0007669"/>
    <property type="project" value="TreeGrafter"/>
</dbReference>
<dbReference type="InterPro" id="IPR000719">
    <property type="entry name" value="Prot_kinase_dom"/>
</dbReference>
<gene>
    <name evidence="7" type="ORF">SPI_06392</name>
</gene>
<dbReference type="Pfam" id="PF00069">
    <property type="entry name" value="Pkinase"/>
    <property type="match status" value="1"/>
</dbReference>
<evidence type="ECO:0000313" key="7">
    <source>
        <dbReference type="EMBL" id="OAA59190.1"/>
    </source>
</evidence>
<evidence type="ECO:0000313" key="8">
    <source>
        <dbReference type="Proteomes" id="UP000076874"/>
    </source>
</evidence>
<proteinExistence type="predicted"/>
<keyword evidence="4 7" id="KW-0418">Kinase</keyword>
<dbReference type="PANTHER" id="PTHR45646">
    <property type="entry name" value="SERINE/THREONINE-PROTEIN KINASE DOA-RELATED"/>
    <property type="match status" value="1"/>
</dbReference>
<dbReference type="SUPFAM" id="SSF56112">
    <property type="entry name" value="Protein kinase-like (PK-like)"/>
    <property type="match status" value="1"/>
</dbReference>
<dbReference type="PROSITE" id="PS50007">
    <property type="entry name" value="PIPLC_X_DOMAIN"/>
    <property type="match status" value="1"/>
</dbReference>
<dbReference type="PROSITE" id="PS50011">
    <property type="entry name" value="PROTEIN_KINASE_DOM"/>
    <property type="match status" value="1"/>
</dbReference>
<reference evidence="7 8" key="1">
    <citation type="journal article" date="2016" name="Genome Biol. Evol.">
        <title>Divergent and convergent evolution of fungal pathogenicity.</title>
        <authorList>
            <person name="Shang Y."/>
            <person name="Xiao G."/>
            <person name="Zheng P."/>
            <person name="Cen K."/>
            <person name="Zhan S."/>
            <person name="Wang C."/>
        </authorList>
    </citation>
    <scope>NUCLEOTIDE SEQUENCE [LARGE SCALE GENOMIC DNA]</scope>
    <source>
        <strain evidence="7 8">RCEF 264</strain>
    </source>
</reference>
<evidence type="ECO:0000259" key="6">
    <source>
        <dbReference type="PROSITE" id="PS50011"/>
    </source>
</evidence>
<keyword evidence="3" id="KW-0547">Nucleotide-binding</keyword>
<protein>
    <submittedName>
        <fullName evidence="7">Protein kinase-like domain protein</fullName>
    </submittedName>
</protein>